<feature type="domain" description="TonB-dependent receptor plug" evidence="6">
    <location>
        <begin position="53"/>
        <end position="162"/>
    </location>
</feature>
<dbReference type="GO" id="GO:0015344">
    <property type="term" value="F:siderophore uptake transmembrane transporter activity"/>
    <property type="evidence" value="ECO:0007669"/>
    <property type="project" value="TreeGrafter"/>
</dbReference>
<keyword evidence="3" id="KW-0798">TonB box</keyword>
<evidence type="ECO:0000256" key="3">
    <source>
        <dbReference type="RuleBase" id="RU003357"/>
    </source>
</evidence>
<feature type="region of interest" description="Disordered" evidence="4">
    <location>
        <begin position="218"/>
        <end position="246"/>
    </location>
</feature>
<dbReference type="CDD" id="cd01347">
    <property type="entry name" value="ligand_gated_channel"/>
    <property type="match status" value="1"/>
</dbReference>
<comment type="similarity">
    <text evidence="2 3">Belongs to the TonB-dependent receptor family.</text>
</comment>
<dbReference type="GO" id="GO:0044718">
    <property type="term" value="P:siderophore transmembrane transport"/>
    <property type="evidence" value="ECO:0007669"/>
    <property type="project" value="TreeGrafter"/>
</dbReference>
<dbReference type="PANTHER" id="PTHR30069:SF29">
    <property type="entry name" value="HEMOGLOBIN AND HEMOGLOBIN-HAPTOGLOBIN-BINDING PROTEIN 1-RELATED"/>
    <property type="match status" value="1"/>
</dbReference>
<keyword evidence="7" id="KW-0675">Receptor</keyword>
<keyword evidence="2" id="KW-0998">Cell outer membrane</keyword>
<organism evidence="7 8">
    <name type="scientific">Azospira inquinata</name>
    <dbReference type="NCBI Taxonomy" id="2785627"/>
    <lineage>
        <taxon>Bacteria</taxon>
        <taxon>Pseudomonadati</taxon>
        <taxon>Pseudomonadota</taxon>
        <taxon>Betaproteobacteria</taxon>
        <taxon>Rhodocyclales</taxon>
        <taxon>Rhodocyclaceae</taxon>
        <taxon>Azospira</taxon>
    </lineage>
</organism>
<keyword evidence="1" id="KW-0732">Signal</keyword>
<feature type="domain" description="TonB-dependent receptor-like beta-barrel" evidence="5">
    <location>
        <begin position="191"/>
        <end position="613"/>
    </location>
</feature>
<reference evidence="7" key="1">
    <citation type="submission" date="2020-11" db="EMBL/GenBank/DDBJ databases">
        <title>Azospira inquinata sp. nov.</title>
        <authorList>
            <person name="Moe W.M."/>
            <person name="Mikes M.C."/>
        </authorList>
    </citation>
    <scope>NUCLEOTIDE SEQUENCE</scope>
    <source>
        <strain evidence="7">Azo-3</strain>
    </source>
</reference>
<dbReference type="Pfam" id="PF00593">
    <property type="entry name" value="TonB_dep_Rec_b-barrel"/>
    <property type="match status" value="1"/>
</dbReference>
<dbReference type="RefSeq" id="WP_216128353.1">
    <property type="nucleotide sequence ID" value="NZ_CP064782.1"/>
</dbReference>
<dbReference type="PANTHER" id="PTHR30069">
    <property type="entry name" value="TONB-DEPENDENT OUTER MEMBRANE RECEPTOR"/>
    <property type="match status" value="1"/>
</dbReference>
<dbReference type="PROSITE" id="PS52016">
    <property type="entry name" value="TONB_DEPENDENT_REC_3"/>
    <property type="match status" value="1"/>
</dbReference>
<dbReference type="KEGG" id="aiq:Azoinq_13650"/>
<evidence type="ECO:0000256" key="1">
    <source>
        <dbReference type="ARBA" id="ARBA00022729"/>
    </source>
</evidence>
<keyword evidence="2 3" id="KW-0472">Membrane</keyword>
<evidence type="ECO:0000256" key="2">
    <source>
        <dbReference type="PROSITE-ProRule" id="PRU01360"/>
    </source>
</evidence>
<feature type="compositionally biased region" description="Basic and acidic residues" evidence="4">
    <location>
        <begin position="229"/>
        <end position="240"/>
    </location>
</feature>
<evidence type="ECO:0000256" key="4">
    <source>
        <dbReference type="SAM" id="MobiDB-lite"/>
    </source>
</evidence>
<evidence type="ECO:0000313" key="8">
    <source>
        <dbReference type="Proteomes" id="UP000683428"/>
    </source>
</evidence>
<dbReference type="InterPro" id="IPR000531">
    <property type="entry name" value="Beta-barrel_TonB"/>
</dbReference>
<feature type="compositionally biased region" description="Polar residues" evidence="4">
    <location>
        <begin position="218"/>
        <end position="227"/>
    </location>
</feature>
<dbReference type="Pfam" id="PF07715">
    <property type="entry name" value="Plug"/>
    <property type="match status" value="1"/>
</dbReference>
<evidence type="ECO:0000259" key="6">
    <source>
        <dbReference type="Pfam" id="PF07715"/>
    </source>
</evidence>
<sequence>MTLRGYLVWCGICLPILAWGQEGGGLEQDLVSLPIEQLLTTEVSSVLKHPSELADAPAATTVLRREDIERMAATSLPDLLRLVPGLHVAQLDGNRWAVSSRGMNGFFGSKLLVMVDGRSIYNSVYSGVFWDANDIPLDNIARIEIIRGPGAALWGVNAVNGVINIVTRTAQETTGGLASVSLGNVERGKLGLRWGQTNEDGSAWRVYSQSHHRDQTRYLTGSLNGSNRPGDESRSDRVGFRADSAPGSTTWMVTGEGYSGYSGGAPMPLATSDDIRGHHLQGRVTRLLEDGSLVQMQGYLAYSWRQEAAIGSVLEENVADFDLQRSQELNPFHRLTWGGGVRQYHFDSIGSSKLAFDPDSSTANVINLFLQDEWQFRPSLRLIAGAKVEHVPQSGTQFQPNLRLVWTPAAGHTLWAGTARAVRAGNQVDRNIRYGGQGISAVPVQGNPDFGSETLISQEGGWRAQLSPTLASDLSLYRNRYADLETIDYNPSQLSMSYYNHARGTTHGLEWALDWQAADNWQLRSGLTLYHESLEYSQTPQQPSLISFKGGFPTRQAFVRSLWDISARQRFDLTWRGAGPMPARGVPGYGTFDFRWSYRMDRRTEVALTGRNLTGPEHEEFARQPFFQQTAMRRELMVSLSREF</sequence>
<gene>
    <name evidence="7" type="ORF">Azoinq_13650</name>
</gene>
<dbReference type="InterPro" id="IPR012910">
    <property type="entry name" value="Plug_dom"/>
</dbReference>
<proteinExistence type="inferred from homology"/>
<keyword evidence="2" id="KW-1134">Transmembrane beta strand</keyword>
<accession>A0A975SM55</accession>
<evidence type="ECO:0000259" key="5">
    <source>
        <dbReference type="Pfam" id="PF00593"/>
    </source>
</evidence>
<dbReference type="EMBL" id="CP064782">
    <property type="protein sequence ID" value="QWT48852.1"/>
    <property type="molecule type" value="Genomic_DNA"/>
</dbReference>
<protein>
    <submittedName>
        <fullName evidence="7">TonB-dependent receptor</fullName>
    </submittedName>
</protein>
<name>A0A975SM55_9RHOO</name>
<keyword evidence="2" id="KW-0813">Transport</keyword>
<dbReference type="GO" id="GO:0009279">
    <property type="term" value="C:cell outer membrane"/>
    <property type="evidence" value="ECO:0007669"/>
    <property type="project" value="UniProtKB-SubCell"/>
</dbReference>
<dbReference type="Proteomes" id="UP000683428">
    <property type="component" value="Chromosome"/>
</dbReference>
<dbReference type="AlphaFoldDB" id="A0A975SM55"/>
<keyword evidence="2" id="KW-0812">Transmembrane</keyword>
<dbReference type="InterPro" id="IPR039426">
    <property type="entry name" value="TonB-dep_rcpt-like"/>
</dbReference>
<keyword evidence="8" id="KW-1185">Reference proteome</keyword>
<comment type="subcellular location">
    <subcellularLocation>
        <location evidence="2">Cell outer membrane</location>
        <topology evidence="2">Multi-pass membrane protein</topology>
    </subcellularLocation>
</comment>
<evidence type="ECO:0000313" key="7">
    <source>
        <dbReference type="EMBL" id="QWT48852.1"/>
    </source>
</evidence>